<sequence>MTASQRRFLLRERTSERHSIVDAAVGSLATLDQYRLYLQGVHDFRLPIEQALSNLVLPSCFQSWRPQVIGKEILMDMHDLAITPNRQHSNFSLGEDLETVLGALYVIEGSSLGARVLFSRAVALGLGESFGARHLARQSTSKGWKTFLEVLDAAPVVDMEKVIQASQAVFILAEKAFKEV</sequence>
<evidence type="ECO:0000313" key="2">
    <source>
        <dbReference type="Proteomes" id="UP001169006"/>
    </source>
</evidence>
<evidence type="ECO:0000313" key="1">
    <source>
        <dbReference type="EMBL" id="MDO1583706.1"/>
    </source>
</evidence>
<keyword evidence="2" id="KW-1185">Reference proteome</keyword>
<proteinExistence type="predicted"/>
<name>A0ABT8SZB5_9HYPH</name>
<reference evidence="1" key="1">
    <citation type="journal article" date="2015" name="Int. J. Syst. Evol. Microbiol.">
        <title>Rhizobium oryzicola sp. nov., potential plant-growth-promoting endophytic bacteria isolated from rice roots.</title>
        <authorList>
            <person name="Zhang X.X."/>
            <person name="Gao J.S."/>
            <person name="Cao Y.H."/>
            <person name="Sheirdil R.A."/>
            <person name="Wang X.C."/>
            <person name="Zhang L."/>
        </authorList>
    </citation>
    <scope>NUCLEOTIDE SEQUENCE</scope>
    <source>
        <strain evidence="1">05753</strain>
    </source>
</reference>
<comment type="caution">
    <text evidence="1">The sequence shown here is derived from an EMBL/GenBank/DDBJ whole genome shotgun (WGS) entry which is preliminary data.</text>
</comment>
<dbReference type="InterPro" id="IPR016084">
    <property type="entry name" value="Haem_Oase-like_multi-hlx"/>
</dbReference>
<dbReference type="Gene3D" id="1.20.910.10">
    <property type="entry name" value="Heme oxygenase-like"/>
    <property type="match status" value="1"/>
</dbReference>
<reference evidence="1" key="2">
    <citation type="submission" date="2023-07" db="EMBL/GenBank/DDBJ databases">
        <authorList>
            <person name="Sun H."/>
        </authorList>
    </citation>
    <scope>NUCLEOTIDE SEQUENCE</scope>
    <source>
        <strain evidence="1">05753</strain>
    </source>
</reference>
<dbReference type="Proteomes" id="UP001169006">
    <property type="component" value="Unassembled WGS sequence"/>
</dbReference>
<accession>A0ABT8SZB5</accession>
<dbReference type="CDD" id="cd19166">
    <property type="entry name" value="HemeO-bac"/>
    <property type="match status" value="1"/>
</dbReference>
<organism evidence="1 2">
    <name type="scientific">Rhizobium oryzicola</name>
    <dbReference type="NCBI Taxonomy" id="1232668"/>
    <lineage>
        <taxon>Bacteria</taxon>
        <taxon>Pseudomonadati</taxon>
        <taxon>Pseudomonadota</taxon>
        <taxon>Alphaproteobacteria</taxon>
        <taxon>Hyphomicrobiales</taxon>
        <taxon>Rhizobiaceae</taxon>
        <taxon>Rhizobium/Agrobacterium group</taxon>
        <taxon>Rhizobium</taxon>
    </lineage>
</organism>
<protein>
    <submittedName>
        <fullName evidence="1">Biliverdin-producing heme oxygenase</fullName>
    </submittedName>
</protein>
<dbReference type="SUPFAM" id="SSF48613">
    <property type="entry name" value="Heme oxygenase-like"/>
    <property type="match status" value="1"/>
</dbReference>
<gene>
    <name evidence="1" type="ORF">Q2T52_16590</name>
</gene>
<dbReference type="RefSeq" id="WP_302077906.1">
    <property type="nucleotide sequence ID" value="NZ_JAUKWQ010000005.1"/>
</dbReference>
<dbReference type="EMBL" id="JAUKWQ010000005">
    <property type="protein sequence ID" value="MDO1583706.1"/>
    <property type="molecule type" value="Genomic_DNA"/>
</dbReference>